<evidence type="ECO:0000313" key="2">
    <source>
        <dbReference type="EMBL" id="GAH91075.1"/>
    </source>
</evidence>
<sequence length="66" mass="6993">LSGLELNNVMRATLSELLKAGPGIKLHMPSFKWFLLAIGVIIAIAVILLVSGAASSPLTPENWPVI</sequence>
<comment type="caution">
    <text evidence="2">The sequence shown here is derived from an EMBL/GenBank/DDBJ whole genome shotgun (WGS) entry which is preliminary data.</text>
</comment>
<reference evidence="2" key="1">
    <citation type="journal article" date="2014" name="Front. Microbiol.">
        <title>High frequency of phylogenetically diverse reductive dehalogenase-homologous genes in deep subseafloor sedimentary metagenomes.</title>
        <authorList>
            <person name="Kawai M."/>
            <person name="Futagami T."/>
            <person name="Toyoda A."/>
            <person name="Takaki Y."/>
            <person name="Nishi S."/>
            <person name="Hori S."/>
            <person name="Arai W."/>
            <person name="Tsubouchi T."/>
            <person name="Morono Y."/>
            <person name="Uchiyama I."/>
            <person name="Ito T."/>
            <person name="Fujiyama A."/>
            <person name="Inagaki F."/>
            <person name="Takami H."/>
        </authorList>
    </citation>
    <scope>NUCLEOTIDE SEQUENCE</scope>
    <source>
        <strain evidence="2">Expedition CK06-06</strain>
    </source>
</reference>
<accession>X1KBQ1</accession>
<protein>
    <submittedName>
        <fullName evidence="2">Uncharacterized protein</fullName>
    </submittedName>
</protein>
<name>X1KBQ1_9ZZZZ</name>
<organism evidence="2">
    <name type="scientific">marine sediment metagenome</name>
    <dbReference type="NCBI Taxonomy" id="412755"/>
    <lineage>
        <taxon>unclassified sequences</taxon>
        <taxon>metagenomes</taxon>
        <taxon>ecological metagenomes</taxon>
    </lineage>
</organism>
<dbReference type="EMBL" id="BARV01001013">
    <property type="protein sequence ID" value="GAH91075.1"/>
    <property type="molecule type" value="Genomic_DNA"/>
</dbReference>
<proteinExistence type="predicted"/>
<evidence type="ECO:0000256" key="1">
    <source>
        <dbReference type="SAM" id="Phobius"/>
    </source>
</evidence>
<keyword evidence="1" id="KW-0472">Membrane</keyword>
<feature type="transmembrane region" description="Helical" evidence="1">
    <location>
        <begin position="33"/>
        <end position="54"/>
    </location>
</feature>
<keyword evidence="1" id="KW-0812">Transmembrane</keyword>
<gene>
    <name evidence="2" type="ORF">S06H3_03201</name>
</gene>
<keyword evidence="1" id="KW-1133">Transmembrane helix</keyword>
<feature type="non-terminal residue" evidence="2">
    <location>
        <position position="1"/>
    </location>
</feature>
<dbReference type="AlphaFoldDB" id="X1KBQ1"/>